<proteinExistence type="predicted"/>
<keyword evidence="3" id="KW-0547">Nucleotide-binding</keyword>
<dbReference type="GO" id="GO:0005524">
    <property type="term" value="F:ATP binding"/>
    <property type="evidence" value="ECO:0007669"/>
    <property type="project" value="UniProtKB-KW"/>
</dbReference>
<dbReference type="SUPFAM" id="SSF56112">
    <property type="entry name" value="Protein kinase-like (PK-like)"/>
    <property type="match status" value="1"/>
</dbReference>
<evidence type="ECO:0000256" key="2">
    <source>
        <dbReference type="ARBA" id="ARBA00022679"/>
    </source>
</evidence>
<dbReference type="Gene3D" id="1.10.510.10">
    <property type="entry name" value="Transferase(Phosphotransferase) domain 1"/>
    <property type="match status" value="1"/>
</dbReference>
<organism evidence="7">
    <name type="scientific">Oryza sativa subsp. japonica</name>
    <name type="common">Rice</name>
    <dbReference type="NCBI Taxonomy" id="39947"/>
    <lineage>
        <taxon>Eukaryota</taxon>
        <taxon>Viridiplantae</taxon>
        <taxon>Streptophyta</taxon>
        <taxon>Embryophyta</taxon>
        <taxon>Tracheophyta</taxon>
        <taxon>Spermatophyta</taxon>
        <taxon>Magnoliopsida</taxon>
        <taxon>Liliopsida</taxon>
        <taxon>Poales</taxon>
        <taxon>Poaceae</taxon>
        <taxon>BOP clade</taxon>
        <taxon>Oryzoideae</taxon>
        <taxon>Oryzeae</taxon>
        <taxon>Oryzinae</taxon>
        <taxon>Oryza</taxon>
        <taxon>Oryza sativa</taxon>
    </lineage>
</organism>
<gene>
    <name evidence="7" type="primary">OJ1116_C07.16</name>
</gene>
<dbReference type="GO" id="GO:0004672">
    <property type="term" value="F:protein kinase activity"/>
    <property type="evidence" value="ECO:0007669"/>
    <property type="project" value="InterPro"/>
</dbReference>
<dbReference type="Proteomes" id="UP000817658">
    <property type="component" value="Chromosome 1"/>
</dbReference>
<keyword evidence="1" id="KW-0597">Phosphoprotein</keyword>
<evidence type="ECO:0000256" key="3">
    <source>
        <dbReference type="ARBA" id="ARBA00022741"/>
    </source>
</evidence>
<keyword evidence="5" id="KW-0067">ATP-binding</keyword>
<dbReference type="EMBL" id="AP004253">
    <property type="protein sequence ID" value="BAC00699.1"/>
    <property type="molecule type" value="Genomic_DNA"/>
</dbReference>
<dbReference type="InterPro" id="IPR011009">
    <property type="entry name" value="Kinase-like_dom_sf"/>
</dbReference>
<dbReference type="AlphaFoldDB" id="Q7F0U6"/>
<keyword evidence="2" id="KW-0808">Transferase</keyword>
<feature type="domain" description="Protein kinase" evidence="6">
    <location>
        <begin position="71"/>
        <end position="360"/>
    </location>
</feature>
<dbReference type="InterPro" id="IPR000719">
    <property type="entry name" value="Prot_kinase_dom"/>
</dbReference>
<dbReference type="Pfam" id="PF07714">
    <property type="entry name" value="PK_Tyr_Ser-Thr"/>
    <property type="match status" value="1"/>
</dbReference>
<accession>Q7F0U6</accession>
<evidence type="ECO:0000256" key="4">
    <source>
        <dbReference type="ARBA" id="ARBA00022777"/>
    </source>
</evidence>
<dbReference type="InterPro" id="IPR052101">
    <property type="entry name" value="Plant_StressResp_Kinase"/>
</dbReference>
<reference evidence="7" key="1">
    <citation type="journal article" date="2002" name="Nature">
        <title>The genome sequence and structure of rice chromosome 1.</title>
        <authorList>
            <person name="Sasaki T."/>
            <person name="Matsumoto T."/>
            <person name="Yamamoto K."/>
            <person name="Sakata K."/>
            <person name="Baba T."/>
            <person name="Katayose Y."/>
            <person name="Wu J."/>
            <person name="Niimura Y."/>
            <person name="Cheng Z."/>
            <person name="Nagamura Y."/>
            <person name="Antonio B.A."/>
            <person name="Kanamori H."/>
            <person name="Hosokawa S."/>
            <person name="Masukawa M."/>
            <person name="Arikawa K."/>
            <person name="Chiden Y."/>
            <person name="Hayashi M."/>
            <person name="Okamoto M."/>
            <person name="Ando T."/>
            <person name="Aoki H."/>
            <person name="Arita K."/>
            <person name="Hamada M."/>
            <person name="Harada C."/>
            <person name="Hijishita S."/>
            <person name="Honda M."/>
            <person name="Ichikawa Y."/>
            <person name="Idonuma A."/>
            <person name="Iijima M."/>
            <person name="Ikeda M."/>
            <person name="Ikeno M."/>
            <person name="Itoh S."/>
            <person name="Itoh T."/>
            <person name="Itoh Y."/>
            <person name="Itoh Y."/>
            <person name="Iwabuchi A."/>
            <person name="Kamiya K."/>
            <person name="Karasawa W."/>
            <person name="Katagiri S."/>
            <person name="Kikuta A."/>
            <person name="Kobayashi N."/>
            <person name="Kono I."/>
            <person name="Machita K."/>
            <person name="Maehara T."/>
            <person name="Mizuno H."/>
            <person name="Mizubayashi T."/>
            <person name="Mukai Y."/>
            <person name="Nagasaki H."/>
            <person name="Nakashima M."/>
            <person name="Nakama Y."/>
            <person name="Nakamichi Y."/>
            <person name="Nakamura M."/>
            <person name="Namiki N."/>
            <person name="Negishi M."/>
            <person name="Ohta I."/>
            <person name="Ono N."/>
            <person name="Saji S."/>
            <person name="Sakai K."/>
            <person name="Shibata M."/>
            <person name="Shimokawa T."/>
            <person name="Shomura A."/>
            <person name="Song J."/>
            <person name="Takazaki Y."/>
            <person name="Terasawa K."/>
            <person name="Tsuji K."/>
            <person name="Waki K."/>
            <person name="Yamagata H."/>
            <person name="Yamane H."/>
            <person name="Yoshiki S."/>
            <person name="Yoshihara R."/>
            <person name="Yukawa K."/>
            <person name="Zhong H."/>
            <person name="Iwama H."/>
            <person name="Endo T."/>
            <person name="Ito H."/>
            <person name="Hahn J.H."/>
            <person name="Kim H.I."/>
            <person name="Eun M.Y."/>
            <person name="Yano M."/>
            <person name="Jiang J."/>
            <person name="Gojobori T."/>
        </authorList>
    </citation>
    <scope>NUCLEOTIDE SEQUENCE</scope>
</reference>
<evidence type="ECO:0000259" key="6">
    <source>
        <dbReference type="PROSITE" id="PS50011"/>
    </source>
</evidence>
<dbReference type="PROSITE" id="PS50011">
    <property type="entry name" value="PROTEIN_KINASE_DOM"/>
    <property type="match status" value="1"/>
</dbReference>
<dbReference type="PANTHER" id="PTHR47983:SF3">
    <property type="entry name" value="OS05G0135800 PROTEIN"/>
    <property type="match status" value="1"/>
</dbReference>
<evidence type="ECO:0000256" key="1">
    <source>
        <dbReference type="ARBA" id="ARBA00022553"/>
    </source>
</evidence>
<sequence>MHFKDIKKGQFSNVKYLLLDGVQLTKYEFSSGDNKPNQHVAPPLTKKFVKTPPTIVSIIPLNILEKITSNFSNDALIGEGPDARVFFGELSDGQKSAIKKLDPNEKIVVQVLTISRMLKHDNIVQILGYFIEGENRVLAYEYAPKGSLHDILHEGVRGAQPGTPLSWEQRVKIALSAAKGLEFLHEKAVPPVIHTNIRSNNIFIFGNDVAKIGDLGVSKQLYPESDNDYYNTRLYPLRSFGYDAIAPEEDRTVKCKERYLRFGAVLLELLTGRKVVDYSLPRFQQSLITWATPRLSEDKVKQCVDPKLGGAFPLKAVAKLPLPTVKLVSESSVLKVEERSVVEQGAEGHFGGEASRYPFSRWRLGLAALILKGVSGVEYCITVDVDLHVTAGVHLGSCAFAKKNVQPTTDLKKYIEAIKRFLHHSSSFYAVTINSTFIKQDRVYFTKEFSQNYIKPLMEGKKPSTLKYK</sequence>
<name>Q7F0U6_ORYSJ</name>
<dbReference type="Gene3D" id="3.30.200.20">
    <property type="entry name" value="Phosphorylase Kinase, domain 1"/>
    <property type="match status" value="1"/>
</dbReference>
<keyword evidence="4" id="KW-0418">Kinase</keyword>
<evidence type="ECO:0000256" key="5">
    <source>
        <dbReference type="ARBA" id="ARBA00022840"/>
    </source>
</evidence>
<dbReference type="InterPro" id="IPR001245">
    <property type="entry name" value="Ser-Thr/Tyr_kinase_cat_dom"/>
</dbReference>
<evidence type="ECO:0000313" key="7">
    <source>
        <dbReference type="EMBL" id="BAC00699.1"/>
    </source>
</evidence>
<protein>
    <submittedName>
        <fullName evidence="7">OJ1116_C07.16 protein</fullName>
    </submittedName>
</protein>
<dbReference type="PANTHER" id="PTHR47983">
    <property type="entry name" value="PTO-INTERACTING PROTEIN 1-LIKE"/>
    <property type="match status" value="1"/>
</dbReference>